<dbReference type="AlphaFoldDB" id="A0A1Q9DB82"/>
<sequence length="148" mass="15674">MDGLGSDRNPLRAAVEPSLELRDAPIQVDGEKVEGTGNRIAVHICGAPPELADGPLPVLEDRLKQEAKKVGMATGCVWDMPDLACRGTPSTQLLPVLACMASDDELWDALEEEGEAQDGGAGGLALAPRLHLGDLSRSFCKICLLKVF</sequence>
<name>A0A1Q9DB82_SYMMI</name>
<accession>A0A1Q9DB82</accession>
<proteinExistence type="predicted"/>
<reference evidence="1 2" key="1">
    <citation type="submission" date="2016-02" db="EMBL/GenBank/DDBJ databases">
        <title>Genome analysis of coral dinoflagellate symbionts highlights evolutionary adaptations to a symbiotic lifestyle.</title>
        <authorList>
            <person name="Aranda M."/>
            <person name="Li Y."/>
            <person name="Liew Y.J."/>
            <person name="Baumgarten S."/>
            <person name="Simakov O."/>
            <person name="Wilson M."/>
            <person name="Piel J."/>
            <person name="Ashoor H."/>
            <person name="Bougouffa S."/>
            <person name="Bajic V.B."/>
            <person name="Ryu T."/>
            <person name="Ravasi T."/>
            <person name="Bayer T."/>
            <person name="Micklem G."/>
            <person name="Kim H."/>
            <person name="Bhak J."/>
            <person name="Lajeunesse T.C."/>
            <person name="Voolstra C.R."/>
        </authorList>
    </citation>
    <scope>NUCLEOTIDE SEQUENCE [LARGE SCALE GENOMIC DNA]</scope>
    <source>
        <strain evidence="1 2">CCMP2467</strain>
    </source>
</reference>
<comment type="caution">
    <text evidence="1">The sequence shown here is derived from an EMBL/GenBank/DDBJ whole genome shotgun (WGS) entry which is preliminary data.</text>
</comment>
<dbReference type="EMBL" id="LSRX01000625">
    <property type="protein sequence ID" value="OLP92379.1"/>
    <property type="molecule type" value="Genomic_DNA"/>
</dbReference>
<dbReference type="Proteomes" id="UP000186817">
    <property type="component" value="Unassembled WGS sequence"/>
</dbReference>
<evidence type="ECO:0000313" key="1">
    <source>
        <dbReference type="EMBL" id="OLP92379.1"/>
    </source>
</evidence>
<evidence type="ECO:0000313" key="2">
    <source>
        <dbReference type="Proteomes" id="UP000186817"/>
    </source>
</evidence>
<keyword evidence="2" id="KW-1185">Reference proteome</keyword>
<gene>
    <name evidence="1" type="ORF">AK812_SmicGene25841</name>
</gene>
<organism evidence="1 2">
    <name type="scientific">Symbiodinium microadriaticum</name>
    <name type="common">Dinoflagellate</name>
    <name type="synonym">Zooxanthella microadriatica</name>
    <dbReference type="NCBI Taxonomy" id="2951"/>
    <lineage>
        <taxon>Eukaryota</taxon>
        <taxon>Sar</taxon>
        <taxon>Alveolata</taxon>
        <taxon>Dinophyceae</taxon>
        <taxon>Suessiales</taxon>
        <taxon>Symbiodiniaceae</taxon>
        <taxon>Symbiodinium</taxon>
    </lineage>
</organism>
<protein>
    <submittedName>
        <fullName evidence="1">Uncharacterized protein</fullName>
    </submittedName>
</protein>